<dbReference type="OrthoDB" id="3193769at2"/>
<dbReference type="InterPro" id="IPR012337">
    <property type="entry name" value="RNaseH-like_sf"/>
</dbReference>
<evidence type="ECO:0000259" key="4">
    <source>
        <dbReference type="PROSITE" id="PS50994"/>
    </source>
</evidence>
<dbReference type="InterPro" id="IPR001584">
    <property type="entry name" value="Integrase_cat-core"/>
</dbReference>
<reference evidence="5" key="1">
    <citation type="submission" date="2006-10" db="EMBL/GenBank/DDBJ databases">
        <title>Complete sequence of Solibacter usitatus Ellin6076.</title>
        <authorList>
            <consortium name="US DOE Joint Genome Institute"/>
            <person name="Copeland A."/>
            <person name="Lucas S."/>
            <person name="Lapidus A."/>
            <person name="Barry K."/>
            <person name="Detter J.C."/>
            <person name="Glavina del Rio T."/>
            <person name="Hammon N."/>
            <person name="Israni S."/>
            <person name="Dalin E."/>
            <person name="Tice H."/>
            <person name="Pitluck S."/>
            <person name="Thompson L.S."/>
            <person name="Brettin T."/>
            <person name="Bruce D."/>
            <person name="Han C."/>
            <person name="Tapia R."/>
            <person name="Gilna P."/>
            <person name="Schmutz J."/>
            <person name="Larimer F."/>
            <person name="Land M."/>
            <person name="Hauser L."/>
            <person name="Kyrpides N."/>
            <person name="Mikhailova N."/>
            <person name="Janssen P.H."/>
            <person name="Kuske C.R."/>
            <person name="Richardson P."/>
        </authorList>
    </citation>
    <scope>NUCLEOTIDE SEQUENCE</scope>
    <source>
        <strain evidence="5">Ellin6076</strain>
    </source>
</reference>
<dbReference type="SUPFAM" id="SSF53098">
    <property type="entry name" value="Ribonuclease H-like"/>
    <property type="match status" value="1"/>
</dbReference>
<evidence type="ECO:0000313" key="5">
    <source>
        <dbReference type="EMBL" id="ABJ86993.1"/>
    </source>
</evidence>
<dbReference type="PANTHER" id="PTHR35004">
    <property type="entry name" value="TRANSPOSASE RV3428C-RELATED"/>
    <property type="match status" value="1"/>
</dbReference>
<dbReference type="EMBL" id="CP000473">
    <property type="protein sequence ID" value="ABJ86993.1"/>
    <property type="molecule type" value="Genomic_DNA"/>
</dbReference>
<dbReference type="Gene3D" id="3.30.420.10">
    <property type="entry name" value="Ribonuclease H-like superfamily/Ribonuclease H"/>
    <property type="match status" value="1"/>
</dbReference>
<dbReference type="GO" id="GO:0003676">
    <property type="term" value="F:nucleic acid binding"/>
    <property type="evidence" value="ECO:0007669"/>
    <property type="project" value="InterPro"/>
</dbReference>
<comment type="similarity">
    <text evidence="1">Belongs to the transposase IS21/IS408/IS1162 family.</text>
</comment>
<proteinExistence type="inferred from homology"/>
<dbReference type="PROSITE" id="PS50994">
    <property type="entry name" value="INTEGRASE"/>
    <property type="match status" value="1"/>
</dbReference>
<dbReference type="InterPro" id="IPR054353">
    <property type="entry name" value="IstA-like_C"/>
</dbReference>
<dbReference type="Pfam" id="PF22483">
    <property type="entry name" value="Mu-transpos_C_2"/>
    <property type="match status" value="1"/>
</dbReference>
<dbReference type="InterPro" id="IPR036397">
    <property type="entry name" value="RNaseH_sf"/>
</dbReference>
<evidence type="ECO:0000256" key="1">
    <source>
        <dbReference type="ARBA" id="ARBA00009277"/>
    </source>
</evidence>
<dbReference type="InParanoid" id="Q01TM7"/>
<dbReference type="PROSITE" id="PS50532">
    <property type="entry name" value="HTH_IS408"/>
    <property type="match status" value="1"/>
</dbReference>
<evidence type="ECO:0000256" key="2">
    <source>
        <dbReference type="SAM" id="MobiDB-lite"/>
    </source>
</evidence>
<sequence length="518" mass="59250">MPARRKSTRKIKEVLRLRNELKLEQRQIARSCSLSVSTVHEYLKRAAAANIGWPLPDGWDDARLAAALFPPPETPPRPTTRKSPPDFAAIHEQLQRHRHVTLQLVWEEYRDANQDGYGYSRFCELYQRWRKKLDVVLRQEHKAGEKAFVDWAGSTMPIHDRDTGNVCQASLFIAALGASSYTWAEVTRDQQMESWLLAHIHALEHWGGVPLLVVPDNTRTGVSKACRYDPDVNPTYQNFAAHYGFGVLPARPYKPRDKAVVENAVQVAQRWILAALRHRKFFSLAEANQSVGELRHRLNHRPFRKRDGSRASGFEALDKPALQPLPQERFEISEWARARVNIDYHVAFDGNFYSVPYNLVQQAVEIRATVTTIEILHQSVRVASHVRSHGREKVITNQEHRPKSHQAHLEWPPSRMVQWAETIGPHTAQLFERILADKPHPEMGYRGCLGIIRLAKKYSNARMEAAAQRALLTGACRYRSIASILKNSLDRQPLPAKPDKPATPPPRHDNIRGAEYFE</sequence>
<feature type="domain" description="HTH IS408-type" evidence="3">
    <location>
        <begin position="11"/>
        <end position="94"/>
    </location>
</feature>
<dbReference type="STRING" id="234267.Acid_6059"/>
<feature type="domain" description="Integrase catalytic" evidence="4">
    <location>
        <begin position="138"/>
        <end position="334"/>
    </location>
</feature>
<protein>
    <submittedName>
        <fullName evidence="5">Integrase, catalytic region</fullName>
    </submittedName>
</protein>
<dbReference type="AlphaFoldDB" id="Q01TM7"/>
<gene>
    <name evidence="5" type="ordered locus">Acid_6059</name>
</gene>
<dbReference type="GO" id="GO:0015074">
    <property type="term" value="P:DNA integration"/>
    <property type="evidence" value="ECO:0007669"/>
    <property type="project" value="InterPro"/>
</dbReference>
<organism evidence="5">
    <name type="scientific">Solibacter usitatus (strain Ellin6076)</name>
    <dbReference type="NCBI Taxonomy" id="234267"/>
    <lineage>
        <taxon>Bacteria</taxon>
        <taxon>Pseudomonadati</taxon>
        <taxon>Acidobacteriota</taxon>
        <taxon>Terriglobia</taxon>
        <taxon>Bryobacterales</taxon>
        <taxon>Solibacteraceae</taxon>
        <taxon>Candidatus Solibacter</taxon>
    </lineage>
</organism>
<dbReference type="NCBIfam" id="NF033546">
    <property type="entry name" value="transpos_IS21"/>
    <property type="match status" value="1"/>
</dbReference>
<dbReference type="HOGENOM" id="CLU_020626_11_0_0"/>
<dbReference type="eggNOG" id="COG4584">
    <property type="taxonomic scope" value="Bacteria"/>
</dbReference>
<name>Q01TM7_SOLUE</name>
<dbReference type="PANTHER" id="PTHR35004:SF8">
    <property type="entry name" value="TRANSPOSASE RV3428C-RELATED"/>
    <property type="match status" value="1"/>
</dbReference>
<dbReference type="InterPro" id="IPR017895">
    <property type="entry name" value="HTH_IS408/IS1162_type"/>
</dbReference>
<dbReference type="KEGG" id="sus:Acid_6059"/>
<accession>Q01TM7</accession>
<evidence type="ECO:0000259" key="3">
    <source>
        <dbReference type="PROSITE" id="PS50532"/>
    </source>
</evidence>
<feature type="region of interest" description="Disordered" evidence="2">
    <location>
        <begin position="489"/>
        <end position="518"/>
    </location>
</feature>